<gene>
    <name evidence="1" type="ORF">SAMEA4412692_01118</name>
</gene>
<dbReference type="EMBL" id="LT906439">
    <property type="protein sequence ID" value="SNU88558.1"/>
    <property type="molecule type" value="Genomic_DNA"/>
</dbReference>
<evidence type="ECO:0000313" key="1">
    <source>
        <dbReference type="EMBL" id="SNU88558.1"/>
    </source>
</evidence>
<keyword evidence="2" id="KW-1185">Reference proteome</keyword>
<dbReference type="RefSeq" id="WP_156809068.1">
    <property type="nucleotide sequence ID" value="NZ_LT906439.1"/>
</dbReference>
<dbReference type="KEGG" id="smen:SAMEA4412692_1118"/>
<name>A0A239SUQ6_9STRE</name>
<sequence>MSKNIPQVTSVLDLQKLPVSGATQGIDPRFPTTVTFTVTTVTGFWSTQSVRCKG</sequence>
<dbReference type="STRING" id="1123308.GCA_000380085_00882"/>
<organism evidence="1 2">
    <name type="scientific">Streptococcus merionis</name>
    <dbReference type="NCBI Taxonomy" id="400065"/>
    <lineage>
        <taxon>Bacteria</taxon>
        <taxon>Bacillati</taxon>
        <taxon>Bacillota</taxon>
        <taxon>Bacilli</taxon>
        <taxon>Lactobacillales</taxon>
        <taxon>Streptococcaceae</taxon>
        <taxon>Streptococcus</taxon>
    </lineage>
</organism>
<protein>
    <submittedName>
        <fullName evidence="1">Uncharacterized protein</fullName>
    </submittedName>
</protein>
<proteinExistence type="predicted"/>
<dbReference type="AlphaFoldDB" id="A0A239SUQ6"/>
<accession>A0A239SUQ6</accession>
<dbReference type="Proteomes" id="UP000215185">
    <property type="component" value="Chromosome 1"/>
</dbReference>
<reference evidence="1 2" key="1">
    <citation type="submission" date="2017-06" db="EMBL/GenBank/DDBJ databases">
        <authorList>
            <consortium name="Pathogen Informatics"/>
        </authorList>
    </citation>
    <scope>NUCLEOTIDE SEQUENCE [LARGE SCALE GENOMIC DNA]</scope>
    <source>
        <strain evidence="1 2">NCTC13788</strain>
    </source>
</reference>
<evidence type="ECO:0000313" key="2">
    <source>
        <dbReference type="Proteomes" id="UP000215185"/>
    </source>
</evidence>